<dbReference type="PANTHER" id="PTHR43174:SF2">
    <property type="entry name" value="UDP-N-ACETYLGLUCOSAMINE 2-EPIMERASE"/>
    <property type="match status" value="1"/>
</dbReference>
<dbReference type="GO" id="GO:0008761">
    <property type="term" value="F:UDP-N-acetylglucosamine 2-epimerase activity"/>
    <property type="evidence" value="ECO:0007669"/>
    <property type="project" value="UniProtKB-EC"/>
</dbReference>
<sequence>MAQLKILPIFGTRPEAIKMAPLVKALEQDRHFEVVTTVTAQHRQMLDQVLELFGIEPRHDLNIMQAGQSLTDITARVLYGLKEILEAERPDLVLVHGDTTTTFAGSLAAYYQQIPVGHVEAGLRTYNKYSPYPEEMNRKLTGALADLHFAPTAVARQSLLREGVDPGRIVVTGNTVIDALLDTVGRSYHFSDPRLRRIGFSDRKVVLVTAHRRENLGEPMRNIFAAVREIVATHPEVEVVFPMHLNPKVRENALAILGGAARVHLIDPLDYQPFANLISQCYLVMTDSGGIQEEAPSLGKPVLVLRDTTERPEAVSAGTVKLVGTDRNAIIREANRLLDEPREYRRMSTAVNPYGDGRASARIVQTILHHFGCSAEPPEEFAAAPDASREKSGEPV</sequence>
<dbReference type="RefSeq" id="WP_132014040.1">
    <property type="nucleotide sequence ID" value="NZ_SLUN01000009.1"/>
</dbReference>
<evidence type="ECO:0000256" key="1">
    <source>
        <dbReference type="ARBA" id="ARBA00023235"/>
    </source>
</evidence>
<dbReference type="CDD" id="cd03786">
    <property type="entry name" value="GTB_UDP-GlcNAc_2-Epimerase"/>
    <property type="match status" value="1"/>
</dbReference>
<accession>A0A4R1RVS4</accession>
<evidence type="ECO:0000259" key="6">
    <source>
        <dbReference type="Pfam" id="PF02350"/>
    </source>
</evidence>
<dbReference type="InterPro" id="IPR003331">
    <property type="entry name" value="UDP_GlcNAc_Epimerase_2_dom"/>
</dbReference>
<reference evidence="7 8" key="1">
    <citation type="submission" date="2019-03" db="EMBL/GenBank/DDBJ databases">
        <title>Genomic Encyclopedia of Type Strains, Phase IV (KMG-IV): sequencing the most valuable type-strain genomes for metagenomic binning, comparative biology and taxonomic classification.</title>
        <authorList>
            <person name="Goeker M."/>
        </authorList>
    </citation>
    <scope>NUCLEOTIDE SEQUENCE [LARGE SCALE GENOMIC DNA]</scope>
    <source>
        <strain evidence="7 8">LX-B</strain>
    </source>
</reference>
<keyword evidence="1 5" id="KW-0413">Isomerase</keyword>
<evidence type="ECO:0000313" key="8">
    <source>
        <dbReference type="Proteomes" id="UP000295008"/>
    </source>
</evidence>
<dbReference type="EMBL" id="SLUN01000009">
    <property type="protein sequence ID" value="TCL70765.1"/>
    <property type="molecule type" value="Genomic_DNA"/>
</dbReference>
<dbReference type="PANTHER" id="PTHR43174">
    <property type="entry name" value="UDP-N-ACETYLGLUCOSAMINE 2-EPIMERASE"/>
    <property type="match status" value="1"/>
</dbReference>
<name>A0A4R1RVS4_HYDET</name>
<evidence type="ECO:0000313" key="7">
    <source>
        <dbReference type="EMBL" id="TCL70765.1"/>
    </source>
</evidence>
<gene>
    <name evidence="7" type="ORF">EDC14_100982</name>
</gene>
<proteinExistence type="inferred from homology"/>
<dbReference type="SUPFAM" id="SSF53756">
    <property type="entry name" value="UDP-Glycosyltransferase/glycogen phosphorylase"/>
    <property type="match status" value="1"/>
</dbReference>
<protein>
    <recommendedName>
        <fullName evidence="3">UDP-N-acetylglucosamine 2-epimerase (non-hydrolyzing)</fullName>
        <ecNumber evidence="3">5.1.3.14</ecNumber>
    </recommendedName>
    <alternativeName>
        <fullName evidence="4">UDP-GlcNAc-2-epimerase</fullName>
    </alternativeName>
</protein>
<feature type="domain" description="UDP-N-acetylglucosamine 2-epimerase" evidence="6">
    <location>
        <begin position="24"/>
        <end position="367"/>
    </location>
</feature>
<organism evidence="7 8">
    <name type="scientific">Hydrogenispora ethanolica</name>
    <dbReference type="NCBI Taxonomy" id="1082276"/>
    <lineage>
        <taxon>Bacteria</taxon>
        <taxon>Bacillati</taxon>
        <taxon>Bacillota</taxon>
        <taxon>Hydrogenispora</taxon>
    </lineage>
</organism>
<evidence type="ECO:0000256" key="5">
    <source>
        <dbReference type="RuleBase" id="RU003513"/>
    </source>
</evidence>
<dbReference type="InterPro" id="IPR029767">
    <property type="entry name" value="WecB-like"/>
</dbReference>
<dbReference type="Gene3D" id="3.40.50.2000">
    <property type="entry name" value="Glycogen Phosphorylase B"/>
    <property type="match status" value="2"/>
</dbReference>
<keyword evidence="8" id="KW-1185">Reference proteome</keyword>
<dbReference type="Proteomes" id="UP000295008">
    <property type="component" value="Unassembled WGS sequence"/>
</dbReference>
<comment type="similarity">
    <text evidence="2 5">Belongs to the UDP-N-acetylglucosamine 2-epimerase family.</text>
</comment>
<dbReference type="AlphaFoldDB" id="A0A4R1RVS4"/>
<dbReference type="EC" id="5.1.3.14" evidence="3"/>
<dbReference type="NCBIfam" id="TIGR00236">
    <property type="entry name" value="wecB"/>
    <property type="match status" value="1"/>
</dbReference>
<evidence type="ECO:0000256" key="2">
    <source>
        <dbReference type="ARBA" id="ARBA00038209"/>
    </source>
</evidence>
<evidence type="ECO:0000256" key="3">
    <source>
        <dbReference type="ARBA" id="ARBA00038858"/>
    </source>
</evidence>
<dbReference type="Pfam" id="PF02350">
    <property type="entry name" value="Epimerase_2"/>
    <property type="match status" value="1"/>
</dbReference>
<evidence type="ECO:0000256" key="4">
    <source>
        <dbReference type="ARBA" id="ARBA00079400"/>
    </source>
</evidence>
<dbReference type="OrthoDB" id="9803238at2"/>
<comment type="caution">
    <text evidence="7">The sequence shown here is derived from an EMBL/GenBank/DDBJ whole genome shotgun (WGS) entry which is preliminary data.</text>
</comment>
<dbReference type="FunFam" id="3.40.50.2000:FF:000043">
    <property type="entry name" value="UDP-N-acetylglucosamine 2-epimerase"/>
    <property type="match status" value="1"/>
</dbReference>